<dbReference type="GeneID" id="36331865"/>
<keyword evidence="9" id="KW-0325">Glycoprotein</keyword>
<dbReference type="GO" id="GO:0016705">
    <property type="term" value="F:oxidoreductase activity, acting on paired donors, with incorporation or reduction of molecular oxygen"/>
    <property type="evidence" value="ECO:0007669"/>
    <property type="project" value="InterPro"/>
</dbReference>
<dbReference type="SUPFAM" id="SSF48264">
    <property type="entry name" value="Cytochrome P450"/>
    <property type="match status" value="1"/>
</dbReference>
<evidence type="ECO:0000256" key="2">
    <source>
        <dbReference type="ARBA" id="ARBA00005179"/>
    </source>
</evidence>
<evidence type="ECO:0000256" key="1">
    <source>
        <dbReference type="ARBA" id="ARBA00001971"/>
    </source>
</evidence>
<organism evidence="12 13">
    <name type="scientific">Postia placenta MAD-698-R-SB12</name>
    <dbReference type="NCBI Taxonomy" id="670580"/>
    <lineage>
        <taxon>Eukaryota</taxon>
        <taxon>Fungi</taxon>
        <taxon>Dikarya</taxon>
        <taxon>Basidiomycota</taxon>
        <taxon>Agaricomycotina</taxon>
        <taxon>Agaricomycetes</taxon>
        <taxon>Polyporales</taxon>
        <taxon>Adustoporiaceae</taxon>
        <taxon>Rhodonia</taxon>
    </lineage>
</organism>
<keyword evidence="11" id="KW-0812">Transmembrane</keyword>
<name>A0A1X6MNB0_9APHY</name>
<evidence type="ECO:0000256" key="3">
    <source>
        <dbReference type="ARBA" id="ARBA00010617"/>
    </source>
</evidence>
<evidence type="ECO:0000313" key="12">
    <source>
        <dbReference type="EMBL" id="OSX57865.1"/>
    </source>
</evidence>
<evidence type="ECO:0000313" key="13">
    <source>
        <dbReference type="Proteomes" id="UP000194127"/>
    </source>
</evidence>
<dbReference type="GO" id="GO:0005506">
    <property type="term" value="F:iron ion binding"/>
    <property type="evidence" value="ECO:0007669"/>
    <property type="project" value="InterPro"/>
</dbReference>
<dbReference type="Proteomes" id="UP000194127">
    <property type="component" value="Unassembled WGS sequence"/>
</dbReference>
<evidence type="ECO:0008006" key="14">
    <source>
        <dbReference type="Google" id="ProtNLM"/>
    </source>
</evidence>
<keyword evidence="4 10" id="KW-0349">Heme</keyword>
<evidence type="ECO:0000256" key="4">
    <source>
        <dbReference type="ARBA" id="ARBA00022617"/>
    </source>
</evidence>
<reference evidence="12 13" key="1">
    <citation type="submission" date="2017-04" db="EMBL/GenBank/DDBJ databases">
        <title>Genome Sequence of the Model Brown-Rot Fungus Postia placenta SB12.</title>
        <authorList>
            <consortium name="DOE Joint Genome Institute"/>
            <person name="Gaskell J."/>
            <person name="Kersten P."/>
            <person name="Larrondo L.F."/>
            <person name="Canessa P."/>
            <person name="Martinez D."/>
            <person name="Hibbett D."/>
            <person name="Schmoll M."/>
            <person name="Kubicek C.P."/>
            <person name="Martinez A.T."/>
            <person name="Yadav J."/>
            <person name="Master E."/>
            <person name="Magnuson J.K."/>
            <person name="James T."/>
            <person name="Yaver D."/>
            <person name="Berka R."/>
            <person name="Labutti K."/>
            <person name="Lipzen A."/>
            <person name="Aerts A."/>
            <person name="Barry K."/>
            <person name="Henrissat B."/>
            <person name="Blanchette R."/>
            <person name="Grigoriev I."/>
            <person name="Cullen D."/>
        </authorList>
    </citation>
    <scope>NUCLEOTIDE SEQUENCE [LARGE SCALE GENOMIC DNA]</scope>
    <source>
        <strain evidence="12 13">MAD-698-R-SB12</strain>
    </source>
</reference>
<keyword evidence="5 10" id="KW-0479">Metal-binding</keyword>
<proteinExistence type="inferred from homology"/>
<keyword evidence="13" id="KW-1185">Reference proteome</keyword>
<dbReference type="Gene3D" id="1.10.630.10">
    <property type="entry name" value="Cytochrome P450"/>
    <property type="match status" value="1"/>
</dbReference>
<dbReference type="EMBL" id="KZ110606">
    <property type="protein sequence ID" value="OSX57865.1"/>
    <property type="molecule type" value="Genomic_DNA"/>
</dbReference>
<dbReference type="CDD" id="cd11069">
    <property type="entry name" value="CYP_FUM15-like"/>
    <property type="match status" value="1"/>
</dbReference>
<feature type="binding site" description="axial binding residue" evidence="10">
    <location>
        <position position="482"/>
    </location>
    <ligand>
        <name>heme</name>
        <dbReference type="ChEBI" id="CHEBI:30413"/>
    </ligand>
    <ligandPart>
        <name>Fe</name>
        <dbReference type="ChEBI" id="CHEBI:18248"/>
    </ligandPart>
</feature>
<dbReference type="InterPro" id="IPR050121">
    <property type="entry name" value="Cytochrome_P450_monoxygenase"/>
</dbReference>
<evidence type="ECO:0000256" key="10">
    <source>
        <dbReference type="PIRSR" id="PIRSR602403-1"/>
    </source>
</evidence>
<comment type="similarity">
    <text evidence="3">Belongs to the cytochrome P450 family.</text>
</comment>
<dbReference type="InterPro" id="IPR036396">
    <property type="entry name" value="Cyt_P450_sf"/>
</dbReference>
<gene>
    <name evidence="12" type="ORF">POSPLADRAFT_1155156</name>
</gene>
<dbReference type="PRINTS" id="PR00465">
    <property type="entry name" value="EP450IV"/>
</dbReference>
<keyword evidence="7 10" id="KW-0408">Iron</keyword>
<dbReference type="OrthoDB" id="1470350at2759"/>
<dbReference type="InterPro" id="IPR001128">
    <property type="entry name" value="Cyt_P450"/>
</dbReference>
<evidence type="ECO:0000256" key="11">
    <source>
        <dbReference type="SAM" id="Phobius"/>
    </source>
</evidence>
<comment type="pathway">
    <text evidence="2">Secondary metabolite biosynthesis.</text>
</comment>
<evidence type="ECO:0000256" key="9">
    <source>
        <dbReference type="ARBA" id="ARBA00023180"/>
    </source>
</evidence>
<keyword evidence="6" id="KW-0560">Oxidoreductase</keyword>
<dbReference type="AlphaFoldDB" id="A0A1X6MNB0"/>
<evidence type="ECO:0000256" key="7">
    <source>
        <dbReference type="ARBA" id="ARBA00023004"/>
    </source>
</evidence>
<feature type="transmembrane region" description="Helical" evidence="11">
    <location>
        <begin position="9"/>
        <end position="30"/>
    </location>
</feature>
<evidence type="ECO:0000256" key="8">
    <source>
        <dbReference type="ARBA" id="ARBA00023033"/>
    </source>
</evidence>
<dbReference type="GO" id="GO:0020037">
    <property type="term" value="F:heme binding"/>
    <property type="evidence" value="ECO:0007669"/>
    <property type="project" value="InterPro"/>
</dbReference>
<dbReference type="STRING" id="670580.A0A1X6MNB0"/>
<dbReference type="PRINTS" id="PR00385">
    <property type="entry name" value="P450"/>
</dbReference>
<protein>
    <recommendedName>
        <fullName evidence="14">Cytochrome P450</fullName>
    </recommendedName>
</protein>
<dbReference type="GO" id="GO:0004497">
    <property type="term" value="F:monooxygenase activity"/>
    <property type="evidence" value="ECO:0007669"/>
    <property type="project" value="UniProtKB-KW"/>
</dbReference>
<sequence length="546" mass="61383">MLTLAVHDILWAVGAALLACAAFKIIRVLLLPYTSSLRDLPGPPASSWLLGNVSELMAAEDFALHFEWLEKYGPTMKYNVWFKLPELLTIDARAINHVLSHSQDYPKPEETRVSLVEILGNGLVVAEGELHRRQVSINLNPAFGPAQIRELTEIFVDKAQQLRDIWRNEVTTCGGTVRIDVQSGLTKMTLDAIGLAGFNYNFNALNPDGKANELNRAFEMMFQRMADLERSYWLIIRSLIPILRYIPDGYTRDTAAAQKVTRRIGMQLIAEKKAAVRQAAQSGEKNAGSELRSRDLLTLLIKANMSPDIPEDQRLSDDDVLARMFLVAGHETTSNATTWCLYALSQQPNVQHKLREELWGVPTDSPSMEELNALPYLDAVIRETMRLFPPIAGTVRIATKDDEIPLATPYMDAKGRMHDSIRIDKGTAFPIPIIGMNRSKALWGEDAREFRPERWGSIPEAAQQIPGVWSNLMTFIGGPRACIGYRFSLIEMKALVFTLVRAFEFELAVPVEDITKKIGLVQRPFVRSEMEKGTQMPLIIKSHTRE</sequence>
<dbReference type="RefSeq" id="XP_024334659.1">
    <property type="nucleotide sequence ID" value="XM_024486916.1"/>
</dbReference>
<dbReference type="PANTHER" id="PTHR24305">
    <property type="entry name" value="CYTOCHROME P450"/>
    <property type="match status" value="1"/>
</dbReference>
<keyword evidence="11" id="KW-1133">Transmembrane helix</keyword>
<dbReference type="PANTHER" id="PTHR24305:SF166">
    <property type="entry name" value="CYTOCHROME P450 12A4, MITOCHONDRIAL-RELATED"/>
    <property type="match status" value="1"/>
</dbReference>
<dbReference type="Pfam" id="PF00067">
    <property type="entry name" value="p450"/>
    <property type="match status" value="1"/>
</dbReference>
<keyword evidence="8" id="KW-0503">Monooxygenase</keyword>
<keyword evidence="11" id="KW-0472">Membrane</keyword>
<comment type="cofactor">
    <cofactor evidence="1 10">
        <name>heme</name>
        <dbReference type="ChEBI" id="CHEBI:30413"/>
    </cofactor>
</comment>
<dbReference type="InterPro" id="IPR002403">
    <property type="entry name" value="Cyt_P450_E_grp-IV"/>
</dbReference>
<evidence type="ECO:0000256" key="5">
    <source>
        <dbReference type="ARBA" id="ARBA00022723"/>
    </source>
</evidence>
<evidence type="ECO:0000256" key="6">
    <source>
        <dbReference type="ARBA" id="ARBA00023002"/>
    </source>
</evidence>
<accession>A0A1X6MNB0</accession>